<dbReference type="AlphaFoldDB" id="A0A0P7BHA6"/>
<dbReference type="Proteomes" id="UP000050424">
    <property type="component" value="Unassembled WGS sequence"/>
</dbReference>
<dbReference type="SUPFAM" id="SSF52833">
    <property type="entry name" value="Thioredoxin-like"/>
    <property type="match status" value="1"/>
</dbReference>
<dbReference type="InterPro" id="IPR036282">
    <property type="entry name" value="Glutathione-S-Trfase_C_sf"/>
</dbReference>
<dbReference type="OrthoDB" id="2098326at2759"/>
<dbReference type="PROSITE" id="PS50405">
    <property type="entry name" value="GST_CTER"/>
    <property type="match status" value="1"/>
</dbReference>
<feature type="domain" description="GST C-terminal" evidence="6">
    <location>
        <begin position="112"/>
        <end position="259"/>
    </location>
</feature>
<dbReference type="Gene3D" id="3.40.30.10">
    <property type="entry name" value="Glutaredoxin"/>
    <property type="match status" value="1"/>
</dbReference>
<dbReference type="GO" id="GO:0004602">
    <property type="term" value="F:glutathione peroxidase activity"/>
    <property type="evidence" value="ECO:0007669"/>
    <property type="project" value="UniProtKB-ARBA"/>
</dbReference>
<evidence type="ECO:0000259" key="5">
    <source>
        <dbReference type="PROSITE" id="PS50404"/>
    </source>
</evidence>
<evidence type="ECO:0000259" key="6">
    <source>
        <dbReference type="PROSITE" id="PS50405"/>
    </source>
</evidence>
<evidence type="ECO:0000256" key="4">
    <source>
        <dbReference type="ARBA" id="ARBA00047960"/>
    </source>
</evidence>
<dbReference type="Gene3D" id="1.20.1050.10">
    <property type="match status" value="1"/>
</dbReference>
<dbReference type="SUPFAM" id="SSF47616">
    <property type="entry name" value="GST C-terminal domain-like"/>
    <property type="match status" value="1"/>
</dbReference>
<protein>
    <recommendedName>
        <fullName evidence="2">glutathione transferase</fullName>
        <ecNumber evidence="2">2.5.1.18</ecNumber>
    </recommendedName>
</protein>
<evidence type="ECO:0000313" key="7">
    <source>
        <dbReference type="EMBL" id="KPM39629.1"/>
    </source>
</evidence>
<feature type="domain" description="GST N-terminal" evidence="5">
    <location>
        <begin position="6"/>
        <end position="94"/>
    </location>
</feature>
<dbReference type="PANTHER" id="PTHR44051:SF9">
    <property type="entry name" value="GLUTATHIONE S-TRANSFERASE 1"/>
    <property type="match status" value="1"/>
</dbReference>
<dbReference type="GO" id="GO:0004364">
    <property type="term" value="F:glutathione transferase activity"/>
    <property type="evidence" value="ECO:0007669"/>
    <property type="project" value="UniProtKB-EC"/>
</dbReference>
<dbReference type="SFLD" id="SFLDG00358">
    <property type="entry name" value="Main_(cytGST)"/>
    <property type="match status" value="1"/>
</dbReference>
<accession>A0A0P7BHA6</accession>
<proteinExistence type="inferred from homology"/>
<gene>
    <name evidence="7" type="ORF">AK830_g6913</name>
</gene>
<dbReference type="SFLD" id="SFLDS00019">
    <property type="entry name" value="Glutathione_Transferase_(cytos"/>
    <property type="match status" value="1"/>
</dbReference>
<comment type="caution">
    <text evidence="7">The sequence shown here is derived from an EMBL/GenBank/DDBJ whole genome shotgun (WGS) entry which is preliminary data.</text>
</comment>
<evidence type="ECO:0000256" key="2">
    <source>
        <dbReference type="ARBA" id="ARBA00012452"/>
    </source>
</evidence>
<dbReference type="GO" id="GO:0005737">
    <property type="term" value="C:cytoplasm"/>
    <property type="evidence" value="ECO:0007669"/>
    <property type="project" value="UniProtKB-ARBA"/>
</dbReference>
<dbReference type="Pfam" id="PF13409">
    <property type="entry name" value="GST_N_2"/>
    <property type="match status" value="1"/>
</dbReference>
<reference evidence="7 8" key="1">
    <citation type="submission" date="2015-09" db="EMBL/GenBank/DDBJ databases">
        <title>Draft genome of a European isolate of the apple canker pathogen Neonectria ditissima.</title>
        <authorList>
            <person name="Gomez-Cortecero A."/>
            <person name="Harrison R.J."/>
            <person name="Armitage A.D."/>
        </authorList>
    </citation>
    <scope>NUCLEOTIDE SEQUENCE [LARGE SCALE GENOMIC DNA]</scope>
    <source>
        <strain evidence="7 8">R09/05</strain>
    </source>
</reference>
<keyword evidence="8" id="KW-1185">Reference proteome</keyword>
<dbReference type="STRING" id="78410.A0A0P7BHA6"/>
<keyword evidence="3" id="KW-0808">Transferase</keyword>
<comment type="catalytic activity">
    <reaction evidence="4">
        <text>RX + glutathione = an S-substituted glutathione + a halide anion + H(+)</text>
        <dbReference type="Rhea" id="RHEA:16437"/>
        <dbReference type="ChEBI" id="CHEBI:15378"/>
        <dbReference type="ChEBI" id="CHEBI:16042"/>
        <dbReference type="ChEBI" id="CHEBI:17792"/>
        <dbReference type="ChEBI" id="CHEBI:57925"/>
        <dbReference type="ChEBI" id="CHEBI:90779"/>
        <dbReference type="EC" id="2.5.1.18"/>
    </reaction>
</comment>
<dbReference type="FunFam" id="3.40.30.10:FF:000156">
    <property type="entry name" value="Glutathione S-transferase 1"/>
    <property type="match status" value="1"/>
</dbReference>
<organism evidence="7 8">
    <name type="scientific">Neonectria ditissima</name>
    <dbReference type="NCBI Taxonomy" id="78410"/>
    <lineage>
        <taxon>Eukaryota</taxon>
        <taxon>Fungi</taxon>
        <taxon>Dikarya</taxon>
        <taxon>Ascomycota</taxon>
        <taxon>Pezizomycotina</taxon>
        <taxon>Sordariomycetes</taxon>
        <taxon>Hypocreomycetidae</taxon>
        <taxon>Hypocreales</taxon>
        <taxon>Nectriaceae</taxon>
        <taxon>Neonectria</taxon>
    </lineage>
</organism>
<name>A0A0P7BHA6_9HYPO</name>
<evidence type="ECO:0000256" key="1">
    <source>
        <dbReference type="ARBA" id="ARBA00007409"/>
    </source>
</evidence>
<dbReference type="EMBL" id="LKCW01000101">
    <property type="protein sequence ID" value="KPM39629.1"/>
    <property type="molecule type" value="Genomic_DNA"/>
</dbReference>
<dbReference type="CDD" id="cd03189">
    <property type="entry name" value="GST_C_GTT1_like"/>
    <property type="match status" value="1"/>
</dbReference>
<dbReference type="InterPro" id="IPR040079">
    <property type="entry name" value="Glutathione_S-Trfase"/>
</dbReference>
<evidence type="ECO:0000256" key="3">
    <source>
        <dbReference type="ARBA" id="ARBA00022679"/>
    </source>
</evidence>
<dbReference type="CDD" id="cd03046">
    <property type="entry name" value="GST_N_GTT1_like"/>
    <property type="match status" value="1"/>
</dbReference>
<dbReference type="InterPro" id="IPR036249">
    <property type="entry name" value="Thioredoxin-like_sf"/>
</dbReference>
<dbReference type="InterPro" id="IPR004045">
    <property type="entry name" value="Glutathione_S-Trfase_N"/>
</dbReference>
<comment type="similarity">
    <text evidence="1">Belongs to the GST superfamily.</text>
</comment>
<sequence length="263" mass="29301">MADTAQPKIKLHWLDRSRSQRIVWLLEELKLPYELEVYHRNKETMMAPPELEKVHPLGKSPVITIAAAGSTEPVVLAESGFITQYLVDNTAEGKRLVPERWREGMEGQLGGETEAWMRYQYYLHYSEGSFMPVLVMALVIGALKSPAVPFFIRPISSLIANRVFSSFIFPNARRNLGLIEKHLGSSGGDYLCGASLTAADILMSFPLIAAQHRFDAFGAFAGGSWAVEFPLTAAYVTRLEAEEGYKLSVEKIKEIDGDFEATV</sequence>
<dbReference type="EC" id="2.5.1.18" evidence="2"/>
<dbReference type="InterPro" id="IPR010987">
    <property type="entry name" value="Glutathione-S-Trfase_C-like"/>
</dbReference>
<evidence type="ECO:0000313" key="8">
    <source>
        <dbReference type="Proteomes" id="UP000050424"/>
    </source>
</evidence>
<dbReference type="PANTHER" id="PTHR44051">
    <property type="entry name" value="GLUTATHIONE S-TRANSFERASE-RELATED"/>
    <property type="match status" value="1"/>
</dbReference>
<dbReference type="PROSITE" id="PS50404">
    <property type="entry name" value="GST_NTER"/>
    <property type="match status" value="1"/>
</dbReference>